<evidence type="ECO:0000313" key="2">
    <source>
        <dbReference type="Proteomes" id="UP000184488"/>
    </source>
</evidence>
<dbReference type="OrthoDB" id="3251881at2"/>
<gene>
    <name evidence="1" type="ORF">SAMN05444363_1047</name>
</gene>
<sequence length="313" mass="37480">MKVCLISFDIWGYDQKIVSKLNDLGHQAIHIKLSDYKYKYKSKFERVQNFLSKTFLKKNIKRINAEKHIIEILEKERNFDQIIVINPEWISEQTHHKIKSFTTNYTAYLYDSLANYDARHLLSIFNKVFSFDKHDVEKYNLIFLSNFMHVEKNENPVQSKYKVFSIASVDERYYIFKKIINFLNDKEISHLSIFFDKKKPKKEIKNTIFTDKRISQEEVKQKIEQSEIILDVLKNKQSGLSFRIFEAIALDKKIITTNQSISTYDFYNPNNIFLINDEDINIPDSFFNNPYQEIPTEIWKKYTLESWINTILN</sequence>
<dbReference type="AlphaFoldDB" id="A0A1M6CQV9"/>
<proteinExistence type="predicted"/>
<dbReference type="EMBL" id="FQZI01000002">
    <property type="protein sequence ID" value="SHI63339.1"/>
    <property type="molecule type" value="Genomic_DNA"/>
</dbReference>
<keyword evidence="2" id="KW-1185">Reference proteome</keyword>
<evidence type="ECO:0000313" key="1">
    <source>
        <dbReference type="EMBL" id="SHI63339.1"/>
    </source>
</evidence>
<dbReference type="Proteomes" id="UP000184488">
    <property type="component" value="Unassembled WGS sequence"/>
</dbReference>
<dbReference type="RefSeq" id="WP_073309252.1">
    <property type="nucleotide sequence ID" value="NZ_FQZI01000002.1"/>
</dbReference>
<organism evidence="1 2">
    <name type="scientific">Flavobacterium terrae</name>
    <dbReference type="NCBI Taxonomy" id="415425"/>
    <lineage>
        <taxon>Bacteria</taxon>
        <taxon>Pseudomonadati</taxon>
        <taxon>Bacteroidota</taxon>
        <taxon>Flavobacteriia</taxon>
        <taxon>Flavobacteriales</taxon>
        <taxon>Flavobacteriaceae</taxon>
        <taxon>Flavobacterium</taxon>
    </lineage>
</organism>
<protein>
    <submittedName>
        <fullName evidence="1">Uncharacterized protein</fullName>
    </submittedName>
</protein>
<reference evidence="2" key="1">
    <citation type="submission" date="2016-11" db="EMBL/GenBank/DDBJ databases">
        <authorList>
            <person name="Varghese N."/>
            <person name="Submissions S."/>
        </authorList>
    </citation>
    <scope>NUCLEOTIDE SEQUENCE [LARGE SCALE GENOMIC DNA]</scope>
    <source>
        <strain evidence="2">DSM 18829</strain>
    </source>
</reference>
<dbReference type="STRING" id="415425.SAMN05444363_1047"/>
<accession>A0A1M6CQV9</accession>
<name>A0A1M6CQV9_9FLAO</name>